<evidence type="ECO:0000256" key="1">
    <source>
        <dbReference type="ARBA" id="ARBA00010169"/>
    </source>
</evidence>
<dbReference type="SUPFAM" id="SSF54913">
    <property type="entry name" value="GlnB-like"/>
    <property type="match status" value="1"/>
</dbReference>
<dbReference type="Gene3D" id="2.10.90.10">
    <property type="entry name" value="Cystine-knot cytokines"/>
    <property type="match status" value="1"/>
</dbReference>
<dbReference type="Gene3D" id="3.30.70.120">
    <property type="match status" value="1"/>
</dbReference>
<name>A0A8S0Z7S6_ARCPL</name>
<dbReference type="InterPro" id="IPR015867">
    <property type="entry name" value="N-reg_PII/ATP_PRibTrfase_C"/>
</dbReference>
<feature type="chain" id="PRO_5035930437" description="Spaetzle domain-containing protein" evidence="3">
    <location>
        <begin position="20"/>
        <end position="438"/>
    </location>
</feature>
<dbReference type="Pfam" id="PF03091">
    <property type="entry name" value="CutA1"/>
    <property type="match status" value="1"/>
</dbReference>
<feature type="domain" description="Spaetzle" evidence="4">
    <location>
        <begin position="218"/>
        <end position="311"/>
    </location>
</feature>
<dbReference type="InterPro" id="IPR004323">
    <property type="entry name" value="Ion_tolerance_CutA"/>
</dbReference>
<keyword evidence="3" id="KW-0732">Signal</keyword>
<dbReference type="OrthoDB" id="6359065at2759"/>
<protein>
    <recommendedName>
        <fullName evidence="4">Spaetzle domain-containing protein</fullName>
    </recommendedName>
</protein>
<evidence type="ECO:0000313" key="5">
    <source>
        <dbReference type="EMBL" id="CAB3226556.1"/>
    </source>
</evidence>
<proteinExistence type="inferred from homology"/>
<dbReference type="SUPFAM" id="SSF57501">
    <property type="entry name" value="Cystine-knot cytokines"/>
    <property type="match status" value="1"/>
</dbReference>
<feature type="signal peptide" evidence="3">
    <location>
        <begin position="1"/>
        <end position="19"/>
    </location>
</feature>
<organism evidence="5 6">
    <name type="scientific">Arctia plantaginis</name>
    <name type="common">Wood tiger moth</name>
    <name type="synonym">Phalaena plantaginis</name>
    <dbReference type="NCBI Taxonomy" id="874455"/>
    <lineage>
        <taxon>Eukaryota</taxon>
        <taxon>Metazoa</taxon>
        <taxon>Ecdysozoa</taxon>
        <taxon>Arthropoda</taxon>
        <taxon>Hexapoda</taxon>
        <taxon>Insecta</taxon>
        <taxon>Pterygota</taxon>
        <taxon>Neoptera</taxon>
        <taxon>Endopterygota</taxon>
        <taxon>Lepidoptera</taxon>
        <taxon>Glossata</taxon>
        <taxon>Ditrysia</taxon>
        <taxon>Noctuoidea</taxon>
        <taxon>Erebidae</taxon>
        <taxon>Arctiinae</taxon>
        <taxon>Arctia</taxon>
    </lineage>
</organism>
<dbReference type="GO" id="GO:0005507">
    <property type="term" value="F:copper ion binding"/>
    <property type="evidence" value="ECO:0007669"/>
    <property type="project" value="TreeGrafter"/>
</dbReference>
<reference evidence="5 6" key="1">
    <citation type="submission" date="2020-04" db="EMBL/GenBank/DDBJ databases">
        <authorList>
            <person name="Wallbank WR R."/>
            <person name="Pardo Diaz C."/>
            <person name="Kozak K."/>
            <person name="Martin S."/>
            <person name="Jiggins C."/>
            <person name="Moest M."/>
            <person name="Warren A I."/>
            <person name="Byers J.R.P. K."/>
            <person name="Montejo-Kovacevich G."/>
            <person name="Yen C E."/>
        </authorList>
    </citation>
    <scope>NUCLEOTIDE SEQUENCE [LARGE SCALE GENOMIC DNA]</scope>
</reference>
<dbReference type="Pfam" id="PF16077">
    <property type="entry name" value="Spaetzle"/>
    <property type="match status" value="1"/>
</dbReference>
<evidence type="ECO:0000313" key="6">
    <source>
        <dbReference type="Proteomes" id="UP000494106"/>
    </source>
</evidence>
<dbReference type="EMBL" id="CADEBC010000220">
    <property type="protein sequence ID" value="CAB3226556.1"/>
    <property type="molecule type" value="Genomic_DNA"/>
</dbReference>
<dbReference type="PANTHER" id="PTHR23419:SF8">
    <property type="entry name" value="FI09726P"/>
    <property type="match status" value="1"/>
</dbReference>
<gene>
    <name evidence="5" type="ORF">APLA_LOCUS2940</name>
</gene>
<dbReference type="Proteomes" id="UP000494106">
    <property type="component" value="Unassembled WGS sequence"/>
</dbReference>
<dbReference type="AlphaFoldDB" id="A0A8S0Z7S6"/>
<dbReference type="InterPro" id="IPR032104">
    <property type="entry name" value="Spaetzle"/>
</dbReference>
<comment type="caution">
    <text evidence="5">The sequence shown here is derived from an EMBL/GenBank/DDBJ whole genome shotgun (WGS) entry which is preliminary data.</text>
</comment>
<evidence type="ECO:0000256" key="2">
    <source>
        <dbReference type="SAM" id="MobiDB-lite"/>
    </source>
</evidence>
<dbReference type="InterPro" id="IPR011322">
    <property type="entry name" value="N-reg_PII-like_a/b"/>
</dbReference>
<sequence length="438" mass="50023">MAWILYFLVWMTALTMSLSYNTPVPQFWGWGRQYSIDRTWEVAASSYKFPLTSQRLRIAPLPEVISEENVRSSQDFRAYRVNERSIANSNIQNVPIEGRIQDHRSIEPIQRRSENGSSKILNNFLKPVRRRGQIDSNPITFPGPTDRTVSSRSGFEPEIPESCRNSSFCEDVPNYPQEEVDQLISELGNSLQFHLDKLYVPDTPDINQRLGPVDENVELCQFDEKVIYPRTALGSDGKWLSLLNRRDNPVQGYRVEVCNFSAGTGCANIAVFQQGYEASCRQRYVFRKATAFDKTSDGLKTYETEIKLPSCLELLRRYYCSRHNMTSGSSEADKYSIAYVTVPTIEDGKTIARLLVKNKVAACVNIIPQVTSIYEWKGEMTEDSELLMMIKTKTSEVDRLTELVRSNHPYELCEVISVPIKNGNLPYLAWIGQQVTNT</sequence>
<evidence type="ECO:0000259" key="4">
    <source>
        <dbReference type="Pfam" id="PF16077"/>
    </source>
</evidence>
<evidence type="ECO:0000256" key="3">
    <source>
        <dbReference type="SAM" id="SignalP"/>
    </source>
</evidence>
<dbReference type="GO" id="GO:0010038">
    <property type="term" value="P:response to metal ion"/>
    <property type="evidence" value="ECO:0007669"/>
    <property type="project" value="InterPro"/>
</dbReference>
<keyword evidence="6" id="KW-1185">Reference proteome</keyword>
<accession>A0A8S0Z7S6</accession>
<comment type="similarity">
    <text evidence="1">Belongs to the CutA family.</text>
</comment>
<dbReference type="PANTHER" id="PTHR23419">
    <property type="entry name" value="DIVALENT CATION TOLERANCE CUTA-RELATED"/>
    <property type="match status" value="1"/>
</dbReference>
<dbReference type="InterPro" id="IPR029034">
    <property type="entry name" value="Cystine-knot_cytokine"/>
</dbReference>
<feature type="region of interest" description="Disordered" evidence="2">
    <location>
        <begin position="133"/>
        <end position="159"/>
    </location>
</feature>